<keyword evidence="1" id="KW-0472">Membrane</keyword>
<keyword evidence="1" id="KW-0812">Transmembrane</keyword>
<dbReference type="Proteomes" id="UP001165060">
    <property type="component" value="Unassembled WGS sequence"/>
</dbReference>
<proteinExistence type="predicted"/>
<comment type="caution">
    <text evidence="2">The sequence shown here is derived from an EMBL/GenBank/DDBJ whole genome shotgun (WGS) entry which is preliminary data.</text>
</comment>
<organism evidence="2 3">
    <name type="scientific">Tetraparma gracilis</name>
    <dbReference type="NCBI Taxonomy" id="2962635"/>
    <lineage>
        <taxon>Eukaryota</taxon>
        <taxon>Sar</taxon>
        <taxon>Stramenopiles</taxon>
        <taxon>Ochrophyta</taxon>
        <taxon>Bolidophyceae</taxon>
        <taxon>Parmales</taxon>
        <taxon>Triparmaceae</taxon>
        <taxon>Tetraparma</taxon>
    </lineage>
</organism>
<protein>
    <submittedName>
        <fullName evidence="2">Uncharacterized protein</fullName>
    </submittedName>
</protein>
<reference evidence="2 3" key="1">
    <citation type="journal article" date="2023" name="Commun. Biol.">
        <title>Genome analysis of Parmales, the sister group of diatoms, reveals the evolutionary specialization of diatoms from phago-mixotrophs to photoautotrophs.</title>
        <authorList>
            <person name="Ban H."/>
            <person name="Sato S."/>
            <person name="Yoshikawa S."/>
            <person name="Yamada K."/>
            <person name="Nakamura Y."/>
            <person name="Ichinomiya M."/>
            <person name="Sato N."/>
            <person name="Blanc-Mathieu R."/>
            <person name="Endo H."/>
            <person name="Kuwata A."/>
            <person name="Ogata H."/>
        </authorList>
    </citation>
    <scope>NUCLEOTIDE SEQUENCE [LARGE SCALE GENOMIC DNA]</scope>
</reference>
<accession>A0ABQ6MYZ1</accession>
<feature type="non-terminal residue" evidence="2">
    <location>
        <position position="1"/>
    </location>
</feature>
<gene>
    <name evidence="2" type="ORF">TeGR_g4003</name>
</gene>
<keyword evidence="3" id="KW-1185">Reference proteome</keyword>
<dbReference type="EMBL" id="BRYB01004718">
    <property type="protein sequence ID" value="GMI35635.1"/>
    <property type="molecule type" value="Genomic_DNA"/>
</dbReference>
<name>A0ABQ6MYZ1_9STRA</name>
<evidence type="ECO:0000313" key="3">
    <source>
        <dbReference type="Proteomes" id="UP001165060"/>
    </source>
</evidence>
<sequence>WAAGTAAGIALRSVTKLALPPLPFILATFLFTFPFLLGPRGYLVYQKTGQLPDVDELVKGVKVPPQVQGLLDKAKSAIDSIE</sequence>
<evidence type="ECO:0000256" key="1">
    <source>
        <dbReference type="SAM" id="Phobius"/>
    </source>
</evidence>
<feature type="transmembrane region" description="Helical" evidence="1">
    <location>
        <begin position="18"/>
        <end position="37"/>
    </location>
</feature>
<evidence type="ECO:0000313" key="2">
    <source>
        <dbReference type="EMBL" id="GMI35635.1"/>
    </source>
</evidence>
<keyword evidence="1" id="KW-1133">Transmembrane helix</keyword>